<reference evidence="2" key="1">
    <citation type="journal article" date="2023" name="Nat. Plants">
        <title>Single-cell RNA sequencing provides a high-resolution roadmap for understanding the multicellular compartmentation of specialized metabolism.</title>
        <authorList>
            <person name="Sun S."/>
            <person name="Shen X."/>
            <person name="Li Y."/>
            <person name="Li Y."/>
            <person name="Wang S."/>
            <person name="Li R."/>
            <person name="Zhang H."/>
            <person name="Shen G."/>
            <person name="Guo B."/>
            <person name="Wei J."/>
            <person name="Xu J."/>
            <person name="St-Pierre B."/>
            <person name="Chen S."/>
            <person name="Sun C."/>
        </authorList>
    </citation>
    <scope>NUCLEOTIDE SEQUENCE [LARGE SCALE GENOMIC DNA]</scope>
</reference>
<protein>
    <submittedName>
        <fullName evidence="1">Uncharacterized protein</fullName>
    </submittedName>
</protein>
<evidence type="ECO:0000313" key="1">
    <source>
        <dbReference type="EMBL" id="KAI5674093.1"/>
    </source>
</evidence>
<organism evidence="1 2">
    <name type="scientific">Catharanthus roseus</name>
    <name type="common">Madagascar periwinkle</name>
    <name type="synonym">Vinca rosea</name>
    <dbReference type="NCBI Taxonomy" id="4058"/>
    <lineage>
        <taxon>Eukaryota</taxon>
        <taxon>Viridiplantae</taxon>
        <taxon>Streptophyta</taxon>
        <taxon>Embryophyta</taxon>
        <taxon>Tracheophyta</taxon>
        <taxon>Spermatophyta</taxon>
        <taxon>Magnoliopsida</taxon>
        <taxon>eudicotyledons</taxon>
        <taxon>Gunneridae</taxon>
        <taxon>Pentapetalae</taxon>
        <taxon>asterids</taxon>
        <taxon>lamiids</taxon>
        <taxon>Gentianales</taxon>
        <taxon>Apocynaceae</taxon>
        <taxon>Rauvolfioideae</taxon>
        <taxon>Vinceae</taxon>
        <taxon>Catharanthinae</taxon>
        <taxon>Catharanthus</taxon>
    </lineage>
</organism>
<dbReference type="EMBL" id="CM044703">
    <property type="protein sequence ID" value="KAI5674093.1"/>
    <property type="molecule type" value="Genomic_DNA"/>
</dbReference>
<name>A0ACC0BN85_CATRO</name>
<dbReference type="Proteomes" id="UP001060085">
    <property type="component" value="Linkage Group LG03"/>
</dbReference>
<comment type="caution">
    <text evidence="1">The sequence shown here is derived from an EMBL/GenBank/DDBJ whole genome shotgun (WGS) entry which is preliminary data.</text>
</comment>
<gene>
    <name evidence="1" type="ORF">M9H77_14457</name>
</gene>
<evidence type="ECO:0000313" key="2">
    <source>
        <dbReference type="Proteomes" id="UP001060085"/>
    </source>
</evidence>
<sequence length="383" mass="41770">MLGFLMRKDVRKILKRKDSDAGERGKALEEVRASLFNKFRTLGCTKRQQQPQLWGPSVALTFNFLVSVSIILMNKLVLVKVGFNYPIFLSFIHYICSWFIMAILNALSILPLSPPSKSTRYSSLLSLGIVMSLSTGLANVSLKYNSVGFYQMAKIAVTPAIVLAEFICFRKKISYTKVLALAVVSVGVAVATVTDLQFHLFGACIAVAWIIPSAVNKILWSNLQQQENWTALALMWKTTPITLFFLVTMMPSLDPPGVLSFDWNLYNSAIIGGSAVLGFLLQWSGALALGATSATTHVVLGQFKTCVILLGGFLLFGSNPGITSIMGAVVALAGMSAYTYLNLQSQHQSAKTSPRQSSYPLMKSKLSKENGEGHDGSHGDEHV</sequence>
<keyword evidence="2" id="KW-1185">Reference proteome</keyword>
<accession>A0ACC0BN85</accession>
<proteinExistence type="predicted"/>